<dbReference type="Pfam" id="PF13439">
    <property type="entry name" value="Glyco_transf_4"/>
    <property type="match status" value="1"/>
</dbReference>
<dbReference type="EMBL" id="QGTR01000001">
    <property type="protein sequence ID" value="PWW03452.1"/>
    <property type="molecule type" value="Genomic_DNA"/>
</dbReference>
<feature type="domain" description="Glycosyltransferase subfamily 4-like N-terminal" evidence="2">
    <location>
        <begin position="17"/>
        <end position="190"/>
    </location>
</feature>
<name>A0A317PPR3_9HYPH</name>
<dbReference type="Gene3D" id="3.40.50.2000">
    <property type="entry name" value="Glycogen Phosphorylase B"/>
    <property type="match status" value="2"/>
</dbReference>
<sequence>MEDGRRLRILHCFRSPVGGIFRHVRDLAEAHSGAGHEVGILCDSITGGSFEDKLFDSIRPYLSLGLHRLAIKRSVGPADIATAMKTYKEIKELQPDVLHGHGAKGGAYVRLIGSRLRVSQSRVARFYSPHGGSLHYTRATARGQAYFAIERFLERWTDSLVFVSDYERRVYAEKIGVPTCASRLIYNGLRAEEFDPVGANGEAADFLYIGMMRDLKGPDVFIAAFRRAEQIAGRPLSAVMVGDGDDKPRYQARIDKLGLDRRITMHDAMPARAAFALARHVVVPSRAESMPYIVLEAIAAGKPLIATDVGGIPEIMGAGSAALVEPGNAEALAVAMARSLAEPAWLAAAMPDREDFRHRFSVTTMAREMLTLYRESLSGAPAAAAAASASSLS</sequence>
<evidence type="ECO:0000259" key="2">
    <source>
        <dbReference type="Pfam" id="PF13439"/>
    </source>
</evidence>
<comment type="caution">
    <text evidence="3">The sequence shown here is derived from an EMBL/GenBank/DDBJ whole genome shotgun (WGS) entry which is preliminary data.</text>
</comment>
<dbReference type="GO" id="GO:0016757">
    <property type="term" value="F:glycosyltransferase activity"/>
    <property type="evidence" value="ECO:0007669"/>
    <property type="project" value="UniProtKB-ARBA"/>
</dbReference>
<dbReference type="RefSeq" id="WP_110030015.1">
    <property type="nucleotide sequence ID" value="NZ_QGTR01000001.1"/>
</dbReference>
<protein>
    <submittedName>
        <fullName evidence="3">Glycosyltransferase involved in cell wall biosynthesis</fullName>
    </submittedName>
</protein>
<organism evidence="3 4">
    <name type="scientific">Hoeflea marina</name>
    <dbReference type="NCBI Taxonomy" id="274592"/>
    <lineage>
        <taxon>Bacteria</taxon>
        <taxon>Pseudomonadati</taxon>
        <taxon>Pseudomonadota</taxon>
        <taxon>Alphaproteobacteria</taxon>
        <taxon>Hyphomicrobiales</taxon>
        <taxon>Rhizobiaceae</taxon>
        <taxon>Hoeflea</taxon>
    </lineage>
</organism>
<accession>A0A317PPR3</accession>
<evidence type="ECO:0000313" key="4">
    <source>
        <dbReference type="Proteomes" id="UP000246352"/>
    </source>
</evidence>
<dbReference type="InterPro" id="IPR001296">
    <property type="entry name" value="Glyco_trans_1"/>
</dbReference>
<gene>
    <name evidence="3" type="ORF">DFR52_101133</name>
</gene>
<dbReference type="PANTHER" id="PTHR12526:SF637">
    <property type="entry name" value="GLYCOSYLTRANSFERASE EPSF-RELATED"/>
    <property type="match status" value="1"/>
</dbReference>
<dbReference type="PANTHER" id="PTHR12526">
    <property type="entry name" value="GLYCOSYLTRANSFERASE"/>
    <property type="match status" value="1"/>
</dbReference>
<keyword evidence="3" id="KW-0808">Transferase</keyword>
<evidence type="ECO:0000313" key="3">
    <source>
        <dbReference type="EMBL" id="PWW03452.1"/>
    </source>
</evidence>
<dbReference type="SUPFAM" id="SSF53756">
    <property type="entry name" value="UDP-Glycosyltransferase/glycogen phosphorylase"/>
    <property type="match status" value="1"/>
</dbReference>
<keyword evidence="4" id="KW-1185">Reference proteome</keyword>
<reference evidence="3 4" key="1">
    <citation type="submission" date="2018-05" db="EMBL/GenBank/DDBJ databases">
        <title>Genomic Encyclopedia of Type Strains, Phase IV (KMG-IV): sequencing the most valuable type-strain genomes for metagenomic binning, comparative biology and taxonomic classification.</title>
        <authorList>
            <person name="Goeker M."/>
        </authorList>
    </citation>
    <scope>NUCLEOTIDE SEQUENCE [LARGE SCALE GENOMIC DNA]</scope>
    <source>
        <strain evidence="3 4">DSM 16791</strain>
    </source>
</reference>
<dbReference type="AlphaFoldDB" id="A0A317PPR3"/>
<proteinExistence type="predicted"/>
<dbReference type="CDD" id="cd03801">
    <property type="entry name" value="GT4_PimA-like"/>
    <property type="match status" value="1"/>
</dbReference>
<dbReference type="OrthoDB" id="9806708at2"/>
<dbReference type="InterPro" id="IPR028098">
    <property type="entry name" value="Glyco_trans_4-like_N"/>
</dbReference>
<dbReference type="Proteomes" id="UP000246352">
    <property type="component" value="Unassembled WGS sequence"/>
</dbReference>
<dbReference type="Pfam" id="PF00534">
    <property type="entry name" value="Glycos_transf_1"/>
    <property type="match status" value="1"/>
</dbReference>
<feature type="domain" description="Glycosyl transferase family 1" evidence="1">
    <location>
        <begin position="192"/>
        <end position="343"/>
    </location>
</feature>
<evidence type="ECO:0000259" key="1">
    <source>
        <dbReference type="Pfam" id="PF00534"/>
    </source>
</evidence>